<dbReference type="Proteomes" id="UP001153269">
    <property type="component" value="Unassembled WGS sequence"/>
</dbReference>
<name>A0A9N7TZV8_PLEPL</name>
<protein>
    <submittedName>
        <fullName evidence="1">Uncharacterized protein</fullName>
    </submittedName>
</protein>
<organism evidence="1 2">
    <name type="scientific">Pleuronectes platessa</name>
    <name type="common">European plaice</name>
    <dbReference type="NCBI Taxonomy" id="8262"/>
    <lineage>
        <taxon>Eukaryota</taxon>
        <taxon>Metazoa</taxon>
        <taxon>Chordata</taxon>
        <taxon>Craniata</taxon>
        <taxon>Vertebrata</taxon>
        <taxon>Euteleostomi</taxon>
        <taxon>Actinopterygii</taxon>
        <taxon>Neopterygii</taxon>
        <taxon>Teleostei</taxon>
        <taxon>Neoteleostei</taxon>
        <taxon>Acanthomorphata</taxon>
        <taxon>Carangaria</taxon>
        <taxon>Pleuronectiformes</taxon>
        <taxon>Pleuronectoidei</taxon>
        <taxon>Pleuronectidae</taxon>
        <taxon>Pleuronectes</taxon>
    </lineage>
</organism>
<comment type="caution">
    <text evidence="1">The sequence shown here is derived from an EMBL/GenBank/DDBJ whole genome shotgun (WGS) entry which is preliminary data.</text>
</comment>
<evidence type="ECO:0000313" key="2">
    <source>
        <dbReference type="Proteomes" id="UP001153269"/>
    </source>
</evidence>
<gene>
    <name evidence="1" type="ORF">PLEPLA_LOCUS9695</name>
</gene>
<sequence>MSRRSPLDPPLLSFFFFSVFPQRTEEVWEIKKSSILKNRKSSHVYILHEKKKCAGSSARSVRLLAALAQSLMLTFDLRLLTFPHASESDCLDCQSRRNVCLDGLTV</sequence>
<keyword evidence="2" id="KW-1185">Reference proteome</keyword>
<dbReference type="EMBL" id="CADEAL010000546">
    <property type="protein sequence ID" value="CAB1421807.1"/>
    <property type="molecule type" value="Genomic_DNA"/>
</dbReference>
<proteinExistence type="predicted"/>
<reference evidence="1" key="1">
    <citation type="submission" date="2020-03" db="EMBL/GenBank/DDBJ databases">
        <authorList>
            <person name="Weist P."/>
        </authorList>
    </citation>
    <scope>NUCLEOTIDE SEQUENCE</scope>
</reference>
<accession>A0A9N7TZV8</accession>
<evidence type="ECO:0000313" key="1">
    <source>
        <dbReference type="EMBL" id="CAB1421807.1"/>
    </source>
</evidence>
<dbReference type="AlphaFoldDB" id="A0A9N7TZV8"/>